<evidence type="ECO:0000256" key="1">
    <source>
        <dbReference type="SAM" id="Phobius"/>
    </source>
</evidence>
<feature type="transmembrane region" description="Helical" evidence="1">
    <location>
        <begin position="21"/>
        <end position="46"/>
    </location>
</feature>
<dbReference type="Pfam" id="PF13400">
    <property type="entry name" value="Tad"/>
    <property type="match status" value="1"/>
</dbReference>
<protein>
    <recommendedName>
        <fullName evidence="2">Putative Flp pilus-assembly TadG-like N-terminal domain-containing protein</fullName>
    </recommendedName>
</protein>
<reference evidence="3" key="1">
    <citation type="submission" date="2019-08" db="EMBL/GenBank/DDBJ databases">
        <authorList>
            <person name="Kucharzyk K."/>
            <person name="Murdoch R.W."/>
            <person name="Higgins S."/>
            <person name="Loffler F."/>
        </authorList>
    </citation>
    <scope>NUCLEOTIDE SEQUENCE</scope>
</reference>
<sequence length="339" mass="35660">MKKFFRHFLSRLKAEELGESLLIVALAMTALVGVTATVADMGAAYVKTAQTQTAVDSAVLAAGLKLPIESSDTTGLSQATATAREYLTKNGVADASSATVEFGDLEGGAYHSITVTQPAVSETAFARIFGINEITFNRSAQSKVVPCAALSDLVPLSIQADVLNEMIATGTTEHAILKYGSNTDEVENGSFGAIDLDGVKGGGANDYTSWLAYGYQDKLVLGTVLPVESGNMTGPTYAGIVERYNACTHYPSNGGCKVGCYSDDCPRVMKVPVIEYTDSSYKYVRVVGFAAFVLEDYTTFEDEGCVIGSYVDMVNIGAADGDLSGTASGFGVYSLVLSK</sequence>
<dbReference type="AlphaFoldDB" id="A0A644YTZ7"/>
<dbReference type="InterPro" id="IPR028087">
    <property type="entry name" value="Tad_N"/>
</dbReference>
<gene>
    <name evidence="3" type="ORF">SDC9_78613</name>
</gene>
<accession>A0A644YTZ7</accession>
<comment type="caution">
    <text evidence="3">The sequence shown here is derived from an EMBL/GenBank/DDBJ whole genome shotgun (WGS) entry which is preliminary data.</text>
</comment>
<keyword evidence="1" id="KW-1133">Transmembrane helix</keyword>
<proteinExistence type="predicted"/>
<name>A0A644YTZ7_9ZZZZ</name>
<evidence type="ECO:0000259" key="2">
    <source>
        <dbReference type="Pfam" id="PF13400"/>
    </source>
</evidence>
<organism evidence="3">
    <name type="scientific">bioreactor metagenome</name>
    <dbReference type="NCBI Taxonomy" id="1076179"/>
    <lineage>
        <taxon>unclassified sequences</taxon>
        <taxon>metagenomes</taxon>
        <taxon>ecological metagenomes</taxon>
    </lineage>
</organism>
<evidence type="ECO:0000313" key="3">
    <source>
        <dbReference type="EMBL" id="MPM32055.1"/>
    </source>
</evidence>
<keyword evidence="1" id="KW-0472">Membrane</keyword>
<dbReference type="EMBL" id="VSSQ01006252">
    <property type="protein sequence ID" value="MPM32055.1"/>
    <property type="molecule type" value="Genomic_DNA"/>
</dbReference>
<keyword evidence="1" id="KW-0812">Transmembrane</keyword>
<feature type="domain" description="Putative Flp pilus-assembly TadG-like N-terminal" evidence="2">
    <location>
        <begin position="22"/>
        <end position="63"/>
    </location>
</feature>